<dbReference type="FunFam" id="3.40.50.1170:FF:000001">
    <property type="entry name" value="L-asparaginase 2"/>
    <property type="match status" value="1"/>
</dbReference>
<dbReference type="PIRSF" id="PIRSF500176">
    <property type="entry name" value="L_ASNase"/>
    <property type="match status" value="1"/>
</dbReference>
<dbReference type="FunFam" id="3.40.50.40:FF:000003">
    <property type="entry name" value="L-asparaginase 2"/>
    <property type="match status" value="1"/>
</dbReference>
<dbReference type="InterPro" id="IPR020827">
    <property type="entry name" value="Asparaginase/glutaminase_AS1"/>
</dbReference>
<dbReference type="Gene3D" id="3.40.50.1170">
    <property type="entry name" value="L-asparaginase, N-terminal domain"/>
    <property type="match status" value="1"/>
</dbReference>
<dbReference type="EC" id="3.5.1.1" evidence="2"/>
<evidence type="ECO:0000256" key="1">
    <source>
        <dbReference type="ARBA" id="ARBA00010518"/>
    </source>
</evidence>
<evidence type="ECO:0000256" key="3">
    <source>
        <dbReference type="ARBA" id="ARBA00022801"/>
    </source>
</evidence>
<dbReference type="Pfam" id="PF17763">
    <property type="entry name" value="Asparaginase_C"/>
    <property type="match status" value="1"/>
</dbReference>
<proteinExistence type="inferred from homology"/>
<comment type="similarity">
    <text evidence="1">Belongs to the asparaginase 1 family.</text>
</comment>
<dbReference type="Pfam" id="PF00710">
    <property type="entry name" value="Asparaginase"/>
    <property type="match status" value="1"/>
</dbReference>
<dbReference type="InterPro" id="IPR036152">
    <property type="entry name" value="Asp/glu_Ase-like_sf"/>
</dbReference>
<dbReference type="PROSITE" id="PS00144">
    <property type="entry name" value="ASN_GLN_ASE_1"/>
    <property type="match status" value="1"/>
</dbReference>
<evidence type="ECO:0000256" key="4">
    <source>
        <dbReference type="PIRSR" id="PIRSR001220-1"/>
    </source>
</evidence>
<dbReference type="InterPro" id="IPR006034">
    <property type="entry name" value="Asparaginase/glutaminase-like"/>
</dbReference>
<dbReference type="PANTHER" id="PTHR11707:SF28">
    <property type="entry name" value="60 KDA LYSOPHOSPHOLIPASE"/>
    <property type="match status" value="1"/>
</dbReference>
<feature type="active site" evidence="5">
    <location>
        <position position="12"/>
    </location>
</feature>
<dbReference type="SUPFAM" id="SSF53774">
    <property type="entry name" value="Glutaminase/Asparaginase"/>
    <property type="match status" value="1"/>
</dbReference>
<feature type="active site" description="O-isoaspartyl threonine intermediate" evidence="4">
    <location>
        <position position="12"/>
    </location>
</feature>
<dbReference type="PIRSF" id="PIRSF001220">
    <property type="entry name" value="L-ASNase_gatD"/>
    <property type="match status" value="1"/>
</dbReference>
<feature type="domain" description="L-asparaginase N-terminal" evidence="6">
    <location>
        <begin position="3"/>
        <end position="192"/>
    </location>
</feature>
<evidence type="ECO:0000313" key="8">
    <source>
        <dbReference type="EMBL" id="MBI6875250.1"/>
    </source>
</evidence>
<dbReference type="EMBL" id="JAEEGB010000039">
    <property type="protein sequence ID" value="MBI6875250.1"/>
    <property type="molecule type" value="Genomic_DNA"/>
</dbReference>
<dbReference type="InterPro" id="IPR027474">
    <property type="entry name" value="L-asparaginase_N"/>
</dbReference>
<dbReference type="GO" id="GO:0004067">
    <property type="term" value="F:asparaginase activity"/>
    <property type="evidence" value="ECO:0007669"/>
    <property type="project" value="UniProtKB-UniRule"/>
</dbReference>
<evidence type="ECO:0000313" key="9">
    <source>
        <dbReference type="Proteomes" id="UP000622687"/>
    </source>
</evidence>
<dbReference type="InterPro" id="IPR040919">
    <property type="entry name" value="Asparaginase_C"/>
</dbReference>
<sequence>MKKIIIIFTGGTISMKKNENNNAAVPAMSGEDILKHTPGIENIADIHFLDFGMMPGPHMTPEKMLELSRLINNKIEIEGYDGVIVTHGTDSLEETAYLVDLTYNGLKPVIFVGSMRNSSEPGWDGPPNLIDAVHAAISNEAKNRGVMVVMSGEVHSASQVTKTNTHTLDTFKSKDFGPIGFVDNNKVYFYYSYTKNQYISTKEIDSNVDLIKCGCGMDDRILRFCVDSGTHGIVIEGMGRGNIPPKMVSGVEYALEKNIPVVLVSRCLMGKVLDDYGYEGAGRELTERGVILGDNLPGQKARIKLMVALGQSKDLSKIKEIFEKNYY</sequence>
<dbReference type="PROSITE" id="PS51732">
    <property type="entry name" value="ASN_GLN_ASE_3"/>
    <property type="match status" value="1"/>
</dbReference>
<name>A0A934M5M3_9CLOT</name>
<protein>
    <recommendedName>
        <fullName evidence="2">asparaginase</fullName>
        <ecNumber evidence="2">3.5.1.1</ecNumber>
    </recommendedName>
</protein>
<evidence type="ECO:0000259" key="7">
    <source>
        <dbReference type="Pfam" id="PF17763"/>
    </source>
</evidence>
<organism evidence="8 9">
    <name type="scientific">Clostridium aciditolerans</name>
    <dbReference type="NCBI Taxonomy" id="339861"/>
    <lineage>
        <taxon>Bacteria</taxon>
        <taxon>Bacillati</taxon>
        <taxon>Bacillota</taxon>
        <taxon>Clostridia</taxon>
        <taxon>Eubacteriales</taxon>
        <taxon>Clostridiaceae</taxon>
        <taxon>Clostridium</taxon>
    </lineage>
</organism>
<evidence type="ECO:0000259" key="6">
    <source>
        <dbReference type="Pfam" id="PF00710"/>
    </source>
</evidence>
<dbReference type="GO" id="GO:0006528">
    <property type="term" value="P:asparagine metabolic process"/>
    <property type="evidence" value="ECO:0007669"/>
    <property type="project" value="InterPro"/>
</dbReference>
<dbReference type="RefSeq" id="WP_211144602.1">
    <property type="nucleotide sequence ID" value="NZ_JAEEGB010000039.1"/>
</dbReference>
<dbReference type="Gene3D" id="3.40.50.40">
    <property type="match status" value="1"/>
</dbReference>
<keyword evidence="3" id="KW-0378">Hydrolase</keyword>
<keyword evidence="9" id="KW-1185">Reference proteome</keyword>
<dbReference type="PRINTS" id="PR00139">
    <property type="entry name" value="ASNGLNASE"/>
</dbReference>
<reference evidence="8" key="1">
    <citation type="submission" date="2020-12" db="EMBL/GenBank/DDBJ databases">
        <title>Clostridium thailandense sp. nov., a novel acetogenic bacterium isolated from peat land soil in Thailand.</title>
        <authorList>
            <person name="Chaikitkaew S."/>
            <person name="Birkeland N.K."/>
        </authorList>
    </citation>
    <scope>NUCLEOTIDE SEQUENCE</scope>
    <source>
        <strain evidence="8">DSM 17425</strain>
    </source>
</reference>
<gene>
    <name evidence="8" type="ORF">I6U51_21480</name>
</gene>
<dbReference type="CDD" id="cd08964">
    <property type="entry name" value="L-asparaginase_II"/>
    <property type="match status" value="1"/>
</dbReference>
<comment type="caution">
    <text evidence="8">The sequence shown here is derived from an EMBL/GenBank/DDBJ whole genome shotgun (WGS) entry which is preliminary data.</text>
</comment>
<dbReference type="InterPro" id="IPR037152">
    <property type="entry name" value="L-asparaginase_N_sf"/>
</dbReference>
<dbReference type="Proteomes" id="UP000622687">
    <property type="component" value="Unassembled WGS sequence"/>
</dbReference>
<accession>A0A934M5M3</accession>
<evidence type="ECO:0000256" key="2">
    <source>
        <dbReference type="ARBA" id="ARBA00012920"/>
    </source>
</evidence>
<dbReference type="AlphaFoldDB" id="A0A934M5M3"/>
<dbReference type="InterPro" id="IPR027473">
    <property type="entry name" value="L-asparaginase_C"/>
</dbReference>
<feature type="domain" description="Asparaginase/glutaminase C-terminal" evidence="7">
    <location>
        <begin position="207"/>
        <end position="322"/>
    </location>
</feature>
<evidence type="ECO:0000256" key="5">
    <source>
        <dbReference type="PROSITE-ProRule" id="PRU10099"/>
    </source>
</evidence>
<dbReference type="PANTHER" id="PTHR11707">
    <property type="entry name" value="L-ASPARAGINASE"/>
    <property type="match status" value="1"/>
</dbReference>
<dbReference type="InterPro" id="IPR004550">
    <property type="entry name" value="AsnASE_II"/>
</dbReference>
<dbReference type="SMART" id="SM00870">
    <property type="entry name" value="Asparaginase"/>
    <property type="match status" value="1"/>
</dbReference>